<sequence>MVEQWVVPCKRLKLYSDVSVTALAVERALCGMNNRILCDGLEEFQHVLFRIRNRIDHAFSFRTFTPLMRFSSLKVVELAPFCMSLLDDNALGSIVKSWPRLERLYLGNQFFWEIPPRITFQGLVTVLSSCPNLRELGLVFDATTLDLRTDEKPGGGVYNTNITKLWAGFSPIDQPKKVAIAILAILPCLTDIILNIEPGHEMPRSLDRDVREAKWGEVTKYISFYNMIMKQEGFRV</sequence>
<proteinExistence type="predicted"/>
<dbReference type="InterPro" id="IPR032675">
    <property type="entry name" value="LRR_dom_sf"/>
</dbReference>
<dbReference type="Proteomes" id="UP000183567">
    <property type="component" value="Unassembled WGS sequence"/>
</dbReference>
<comment type="caution">
    <text evidence="1">The sequence shown here is derived from an EMBL/GenBank/DDBJ whole genome shotgun (WGS) entry which is preliminary data.</text>
</comment>
<keyword evidence="2" id="KW-1185">Reference proteome</keyword>
<name>A0A1J8QYA0_9AGAM</name>
<organism evidence="1 2">
    <name type="scientific">Rhizopogon vesiculosus</name>
    <dbReference type="NCBI Taxonomy" id="180088"/>
    <lineage>
        <taxon>Eukaryota</taxon>
        <taxon>Fungi</taxon>
        <taxon>Dikarya</taxon>
        <taxon>Basidiomycota</taxon>
        <taxon>Agaricomycotina</taxon>
        <taxon>Agaricomycetes</taxon>
        <taxon>Agaricomycetidae</taxon>
        <taxon>Boletales</taxon>
        <taxon>Suillineae</taxon>
        <taxon>Rhizopogonaceae</taxon>
        <taxon>Rhizopogon</taxon>
    </lineage>
</organism>
<reference evidence="1 2" key="1">
    <citation type="submission" date="2016-03" db="EMBL/GenBank/DDBJ databases">
        <title>Comparative genomics of the ectomycorrhizal sister species Rhizopogon vinicolor and Rhizopogon vesiculosus (Basidiomycota: Boletales) reveals a divergence of the mating type B locus.</title>
        <authorList>
            <person name="Mujic A.B."/>
            <person name="Kuo A."/>
            <person name="Tritt A."/>
            <person name="Lipzen A."/>
            <person name="Chen C."/>
            <person name="Johnson J."/>
            <person name="Sharma A."/>
            <person name="Barry K."/>
            <person name="Grigoriev I.V."/>
            <person name="Spatafora J.W."/>
        </authorList>
    </citation>
    <scope>NUCLEOTIDE SEQUENCE [LARGE SCALE GENOMIC DNA]</scope>
    <source>
        <strain evidence="1 2">AM-OR11-056</strain>
    </source>
</reference>
<accession>A0A1J8QYA0</accession>
<evidence type="ECO:0008006" key="3">
    <source>
        <dbReference type="Google" id="ProtNLM"/>
    </source>
</evidence>
<dbReference type="EMBL" id="LVVM01002480">
    <property type="protein sequence ID" value="OJA16620.1"/>
    <property type="molecule type" value="Genomic_DNA"/>
</dbReference>
<gene>
    <name evidence="1" type="ORF">AZE42_05999</name>
</gene>
<dbReference type="Gene3D" id="3.80.10.10">
    <property type="entry name" value="Ribonuclease Inhibitor"/>
    <property type="match status" value="1"/>
</dbReference>
<dbReference type="SUPFAM" id="SSF52047">
    <property type="entry name" value="RNI-like"/>
    <property type="match status" value="1"/>
</dbReference>
<dbReference type="AlphaFoldDB" id="A0A1J8QYA0"/>
<dbReference type="OrthoDB" id="2669171at2759"/>
<dbReference type="STRING" id="180088.A0A1J8QYA0"/>
<evidence type="ECO:0000313" key="1">
    <source>
        <dbReference type="EMBL" id="OJA16620.1"/>
    </source>
</evidence>
<protein>
    <recommendedName>
        <fullName evidence="3">F-box domain-containing protein</fullName>
    </recommendedName>
</protein>
<evidence type="ECO:0000313" key="2">
    <source>
        <dbReference type="Proteomes" id="UP000183567"/>
    </source>
</evidence>